<protein>
    <recommendedName>
        <fullName evidence="3">Outer membrane protein beta-barrel domain-containing protein</fullName>
    </recommendedName>
</protein>
<organism evidence="1 2">
    <name type="scientific">Pseudopedobacter saltans (strain ATCC 51119 / DSM 12145 / JCM 21818 / CCUG 39354 / LMG 10337 / NBRC 100064 / NCIMB 13643)</name>
    <name type="common">Pedobacter saltans</name>
    <dbReference type="NCBI Taxonomy" id="762903"/>
    <lineage>
        <taxon>Bacteria</taxon>
        <taxon>Pseudomonadati</taxon>
        <taxon>Bacteroidota</taxon>
        <taxon>Sphingobacteriia</taxon>
        <taxon>Sphingobacteriales</taxon>
        <taxon>Sphingobacteriaceae</taxon>
        <taxon>Pseudopedobacter</taxon>
    </lineage>
</organism>
<sequence length="408" mass="47841">MTKYFTLLFIFITYTSYCQTNYKESKIINLTGDTIKGYIDYKNWNNNPEQIRFKATPSSPYEILQPKDIFSFEVEKEKYLSADVDVSYSPSDINRINNNSPKPETRTKTVFLKVLINGEKSLYSFKSSSSEDNFYIKNNDKFELLIYKKYVEAESFQILENQKYRKQIYAYLEHPLSLQAAIEKAQYSPSGLQYIFELYYKQKEKNTAYKSSKDTTKLTFGPTIGGMRRSYNIKDVSYFVPKITPTFGVFLNIAIPRNFYKLNFYNDLLFAYTKYKDEKDLYESGFRTATLIDSYNFKVSSLKLSNSLRYMFHQQEDFGVFIQAGITNSFIVSINNEKTRYTNRYGTITEEKLPAIPNLRNYEQGYIFGIGAKKAHYALDFRFEKTNGISSTYKSNFNSFYILACYSF</sequence>
<evidence type="ECO:0008006" key="3">
    <source>
        <dbReference type="Google" id="ProtNLM"/>
    </source>
</evidence>
<dbReference type="KEGG" id="psn:Pedsa_1913"/>
<reference evidence="2" key="2">
    <citation type="submission" date="2011-02" db="EMBL/GenBank/DDBJ databases">
        <title>The complete genome of Pedobacter saltans DSM 12145.</title>
        <authorList>
            <consortium name="US DOE Joint Genome Institute (JGI-PGF)"/>
            <person name="Lucas S."/>
            <person name="Copeland A."/>
            <person name="Lapidus A."/>
            <person name="Bruce D."/>
            <person name="Goodwin L."/>
            <person name="Pitluck S."/>
            <person name="Kyrpides N."/>
            <person name="Mavromatis K."/>
            <person name="Pagani I."/>
            <person name="Ivanova N."/>
            <person name="Ovchinnikova G."/>
            <person name="Lu M."/>
            <person name="Detter J.C."/>
            <person name="Han C."/>
            <person name="Land M."/>
            <person name="Hauser L."/>
            <person name="Markowitz V."/>
            <person name="Cheng J.-F."/>
            <person name="Hugenholtz P."/>
            <person name="Woyke T."/>
            <person name="Wu D."/>
            <person name="Tindall B."/>
            <person name="Pomrenke H.G."/>
            <person name="Brambilla E."/>
            <person name="Klenk H.-P."/>
            <person name="Eisen J.A."/>
        </authorList>
    </citation>
    <scope>NUCLEOTIDE SEQUENCE [LARGE SCALE GENOMIC DNA]</scope>
    <source>
        <strain evidence="2">ATCC 51119 / DSM 12145 / JCM 21818 / LMG 10337 / NBRC 100064 / NCIMB 13643</strain>
    </source>
</reference>
<evidence type="ECO:0000313" key="2">
    <source>
        <dbReference type="Proteomes" id="UP000000310"/>
    </source>
</evidence>
<dbReference type="eggNOG" id="COG3468">
    <property type="taxonomic scope" value="Bacteria"/>
</dbReference>
<reference evidence="1 2" key="1">
    <citation type="journal article" date="2011" name="Stand. Genomic Sci.">
        <title>Complete genome sequence of the gliding, heparinolytic Pedobacter saltans type strain (113).</title>
        <authorList>
            <person name="Liolios K."/>
            <person name="Sikorski J."/>
            <person name="Lu M."/>
            <person name="Nolan M."/>
            <person name="Lapidus A."/>
            <person name="Lucas S."/>
            <person name="Hammon N."/>
            <person name="Deshpande S."/>
            <person name="Cheng J.F."/>
            <person name="Tapia R."/>
            <person name="Han C."/>
            <person name="Goodwin L."/>
            <person name="Pitluck S."/>
            <person name="Huntemann M."/>
            <person name="Ivanova N."/>
            <person name="Pagani I."/>
            <person name="Mavromatis K."/>
            <person name="Ovchinikova G."/>
            <person name="Pati A."/>
            <person name="Chen A."/>
            <person name="Palaniappan K."/>
            <person name="Land M."/>
            <person name="Hauser L."/>
            <person name="Brambilla E.M."/>
            <person name="Kotsyurbenko O."/>
            <person name="Rohde M."/>
            <person name="Tindall B.J."/>
            <person name="Abt B."/>
            <person name="Goker M."/>
            <person name="Detter J.C."/>
            <person name="Woyke T."/>
            <person name="Bristow J."/>
            <person name="Eisen J.A."/>
            <person name="Markowitz V."/>
            <person name="Hugenholtz P."/>
            <person name="Klenk H.P."/>
            <person name="Kyrpides N.C."/>
        </authorList>
    </citation>
    <scope>NUCLEOTIDE SEQUENCE [LARGE SCALE GENOMIC DNA]</scope>
    <source>
        <strain evidence="2">ATCC 51119 / DSM 12145 / JCM 21818 / LMG 10337 / NBRC 100064 / NCIMB 13643</strain>
    </source>
</reference>
<dbReference type="EMBL" id="CP002545">
    <property type="protein sequence ID" value="ADY52466.1"/>
    <property type="molecule type" value="Genomic_DNA"/>
</dbReference>
<proteinExistence type="predicted"/>
<evidence type="ECO:0000313" key="1">
    <source>
        <dbReference type="EMBL" id="ADY52466.1"/>
    </source>
</evidence>
<accession>F0S9B6</accession>
<dbReference type="STRING" id="762903.Pedsa_1913"/>
<dbReference type="HOGENOM" id="CLU_057855_0_0_10"/>
<dbReference type="RefSeq" id="WP_013632953.1">
    <property type="nucleotide sequence ID" value="NC_015177.1"/>
</dbReference>
<gene>
    <name evidence="1" type="ordered locus">Pedsa_1913</name>
</gene>
<dbReference type="AlphaFoldDB" id="F0S9B6"/>
<keyword evidence="2" id="KW-1185">Reference proteome</keyword>
<dbReference type="OrthoDB" id="677565at2"/>
<name>F0S9B6_PSESL</name>
<dbReference type="Proteomes" id="UP000000310">
    <property type="component" value="Chromosome"/>
</dbReference>